<name>A0A845G010_9BURK</name>
<dbReference type="NCBIfam" id="TIGR01552">
    <property type="entry name" value="phd_fam"/>
    <property type="match status" value="1"/>
</dbReference>
<comment type="similarity">
    <text evidence="1 2">Belongs to the phD/YefM antitoxin family.</text>
</comment>
<dbReference type="Proteomes" id="UP000470302">
    <property type="component" value="Unassembled WGS sequence"/>
</dbReference>
<organism evidence="3 4">
    <name type="scientific">Duganella vulcania</name>
    <dbReference type="NCBI Taxonomy" id="2692166"/>
    <lineage>
        <taxon>Bacteria</taxon>
        <taxon>Pseudomonadati</taxon>
        <taxon>Pseudomonadota</taxon>
        <taxon>Betaproteobacteria</taxon>
        <taxon>Burkholderiales</taxon>
        <taxon>Oxalobacteraceae</taxon>
        <taxon>Telluria group</taxon>
        <taxon>Duganella</taxon>
    </lineage>
</organism>
<evidence type="ECO:0000256" key="1">
    <source>
        <dbReference type="ARBA" id="ARBA00009981"/>
    </source>
</evidence>
<protein>
    <recommendedName>
        <fullName evidence="2">Antitoxin</fullName>
    </recommendedName>
</protein>
<dbReference type="RefSeq" id="WP_161096030.1">
    <property type="nucleotide sequence ID" value="NZ_WWCW01000013.1"/>
</dbReference>
<dbReference type="InterPro" id="IPR006442">
    <property type="entry name" value="Antitoxin_Phd/YefM"/>
</dbReference>
<dbReference type="InterPro" id="IPR036165">
    <property type="entry name" value="YefM-like_sf"/>
</dbReference>
<accession>A0A845G010</accession>
<evidence type="ECO:0000313" key="4">
    <source>
        <dbReference type="Proteomes" id="UP000470302"/>
    </source>
</evidence>
<sequence length="84" mass="9159">MDTISASDARTCLYDLIDETAISHMPITITGKRHNAVLLSVDDWLAIQETLHLLSVPGMLESIIAARAEPLSDSDRKLIWLAGG</sequence>
<dbReference type="Gene3D" id="3.40.1620.10">
    <property type="entry name" value="YefM-like domain"/>
    <property type="match status" value="1"/>
</dbReference>
<comment type="function">
    <text evidence="2">Antitoxin component of a type II toxin-antitoxin (TA) system.</text>
</comment>
<evidence type="ECO:0000256" key="2">
    <source>
        <dbReference type="RuleBase" id="RU362080"/>
    </source>
</evidence>
<evidence type="ECO:0000313" key="3">
    <source>
        <dbReference type="EMBL" id="MYM86822.1"/>
    </source>
</evidence>
<comment type="caution">
    <text evidence="3">The sequence shown here is derived from an EMBL/GenBank/DDBJ whole genome shotgun (WGS) entry which is preliminary data.</text>
</comment>
<dbReference type="Gene3D" id="1.10.1220.170">
    <property type="match status" value="1"/>
</dbReference>
<dbReference type="SUPFAM" id="SSF143120">
    <property type="entry name" value="YefM-like"/>
    <property type="match status" value="1"/>
</dbReference>
<gene>
    <name evidence="3" type="ORF">GTP91_06440</name>
</gene>
<dbReference type="Pfam" id="PF02604">
    <property type="entry name" value="PhdYeFM_antitox"/>
    <property type="match status" value="1"/>
</dbReference>
<proteinExistence type="inferred from homology"/>
<reference evidence="3 4" key="1">
    <citation type="submission" date="2020-01" db="EMBL/GenBank/DDBJ databases">
        <title>Novel species isolated from a subtropical stream in China.</title>
        <authorList>
            <person name="Lu H."/>
        </authorList>
    </citation>
    <scope>NUCLEOTIDE SEQUENCE [LARGE SCALE GENOMIC DNA]</scope>
    <source>
        <strain evidence="3 4">FT82W</strain>
    </source>
</reference>
<dbReference type="AlphaFoldDB" id="A0A845G010"/>
<dbReference type="EMBL" id="WWCW01000013">
    <property type="protein sequence ID" value="MYM86822.1"/>
    <property type="molecule type" value="Genomic_DNA"/>
</dbReference>